<dbReference type="Gene3D" id="3.90.320.10">
    <property type="match status" value="1"/>
</dbReference>
<keyword evidence="5" id="KW-1185">Reference proteome</keyword>
<dbReference type="PANTHER" id="PTHR37168">
    <property type="entry name" value="CRISPR-ASSOCIATED EXONUCLEASE CAS4"/>
    <property type="match status" value="1"/>
</dbReference>
<proteinExistence type="predicted"/>
<reference evidence="2" key="1">
    <citation type="journal article" date="2014" name="Int. J. Syst. Evol. Microbiol.">
        <title>Complete genome of a new Firmicutes species belonging to the dominant human colonic microbiota ('Ruminococcus bicirculans') reveals two chromosomes and a selective capacity to utilize plant glucans.</title>
        <authorList>
            <consortium name="NISC Comparative Sequencing Program"/>
            <person name="Wegmann U."/>
            <person name="Louis P."/>
            <person name="Goesmann A."/>
            <person name="Henrissat B."/>
            <person name="Duncan S.H."/>
            <person name="Flint H.J."/>
        </authorList>
    </citation>
    <scope>NUCLEOTIDE SEQUENCE</scope>
    <source>
        <strain evidence="2">JCM 10667</strain>
    </source>
</reference>
<dbReference type="EMBL" id="BAAAHD010000001">
    <property type="protein sequence ID" value="GAA0544074.1"/>
    <property type="molecule type" value="Genomic_DNA"/>
</dbReference>
<reference evidence="3 4" key="3">
    <citation type="submission" date="2020-08" db="EMBL/GenBank/DDBJ databases">
        <title>Sequencing the genomes of 1000 actinobacteria strains.</title>
        <authorList>
            <person name="Klenk H.-P."/>
        </authorList>
    </citation>
    <scope>NUCLEOTIDE SEQUENCE [LARGE SCALE GENOMIC DNA]</scope>
    <source>
        <strain evidence="3 4">DSM 44772</strain>
    </source>
</reference>
<sequence length="165" mass="18688">MIDAEDVGGVHIKYLYHCRRQLWLYLRGIRPEHMSGLVQFGEAVHETSYTRSAAIDLGAAKLDFIDGQHWVHEVKSSTRPTPADQAQGRHYCHRLEQIGIDAKGAILHYPKTRRTHRYPYTPEAARQAQADIGDVLTVAGAPVSPDRLARSAWRGCSFTDYCWTE</sequence>
<evidence type="ECO:0000313" key="4">
    <source>
        <dbReference type="Proteomes" id="UP000549343"/>
    </source>
</evidence>
<reference evidence="5" key="2">
    <citation type="journal article" date="2019" name="Int. J. Syst. Evol. Microbiol.">
        <title>The Global Catalogue of Microorganisms (GCM) 10K type strain sequencing project: providing services to taxonomists for standard genome sequencing and annotation.</title>
        <authorList>
            <consortium name="The Broad Institute Genomics Platform"/>
            <consortium name="The Broad Institute Genome Sequencing Center for Infectious Disease"/>
            <person name="Wu L."/>
            <person name="Ma J."/>
        </authorList>
    </citation>
    <scope>NUCLEOTIDE SEQUENCE [LARGE SCALE GENOMIC DNA]</scope>
    <source>
        <strain evidence="5">JCM 10667</strain>
    </source>
</reference>
<name>A0A7W7I7C7_9ACTN</name>
<protein>
    <submittedName>
        <fullName evidence="3">CRISPR-associated exonuclease Cas4</fullName>
        <ecNumber evidence="3">3.1.12.1</ecNumber>
    </submittedName>
    <submittedName>
        <fullName evidence="2">CRISPR-associated protein Cas4</fullName>
    </submittedName>
</protein>
<dbReference type="Pfam" id="PF01930">
    <property type="entry name" value="Cas_Cas4"/>
    <property type="match status" value="1"/>
</dbReference>
<evidence type="ECO:0000259" key="1">
    <source>
        <dbReference type="Pfam" id="PF01930"/>
    </source>
</evidence>
<feature type="domain" description="DUF83" evidence="1">
    <location>
        <begin position="9"/>
        <end position="163"/>
    </location>
</feature>
<organism evidence="3 4">
    <name type="scientific">Actinomadura livida</name>
    <dbReference type="NCBI Taxonomy" id="79909"/>
    <lineage>
        <taxon>Bacteria</taxon>
        <taxon>Bacillati</taxon>
        <taxon>Actinomycetota</taxon>
        <taxon>Actinomycetes</taxon>
        <taxon>Streptosporangiales</taxon>
        <taxon>Thermomonosporaceae</taxon>
        <taxon>Actinomadura</taxon>
    </lineage>
</organism>
<dbReference type="RefSeq" id="WP_221480496.1">
    <property type="nucleotide sequence ID" value="NZ_BAAAHD010000001.1"/>
</dbReference>
<reference evidence="2" key="4">
    <citation type="submission" date="2023-12" db="EMBL/GenBank/DDBJ databases">
        <authorList>
            <person name="Sun Q."/>
            <person name="Inoue M."/>
        </authorList>
    </citation>
    <scope>NUCLEOTIDE SEQUENCE</scope>
    <source>
        <strain evidence="2">JCM 10667</strain>
    </source>
</reference>
<accession>A0A7W7I7C7</accession>
<dbReference type="Proteomes" id="UP000549343">
    <property type="component" value="Unassembled WGS sequence"/>
</dbReference>
<dbReference type="AlphaFoldDB" id="A0A7W7I7C7"/>
<keyword evidence="3" id="KW-0378">Hydrolase</keyword>
<keyword evidence="3" id="KW-0269">Exonuclease</keyword>
<evidence type="ECO:0000313" key="5">
    <source>
        <dbReference type="Proteomes" id="UP001501427"/>
    </source>
</evidence>
<gene>
    <name evidence="2" type="primary">cas4</name>
    <name evidence="3" type="ORF">F4557_000283</name>
    <name evidence="2" type="ORF">GCM10009546_02640</name>
</gene>
<keyword evidence="3" id="KW-0540">Nuclease</keyword>
<dbReference type="EMBL" id="JACHMV010000001">
    <property type="protein sequence ID" value="MBB4771865.1"/>
    <property type="molecule type" value="Genomic_DNA"/>
</dbReference>
<dbReference type="InterPro" id="IPR011604">
    <property type="entry name" value="PDDEXK-like_dom_sf"/>
</dbReference>
<dbReference type="GO" id="GO:0004527">
    <property type="term" value="F:exonuclease activity"/>
    <property type="evidence" value="ECO:0007669"/>
    <property type="project" value="UniProtKB-KW"/>
</dbReference>
<comment type="caution">
    <text evidence="3">The sequence shown here is derived from an EMBL/GenBank/DDBJ whole genome shotgun (WGS) entry which is preliminary data.</text>
</comment>
<evidence type="ECO:0000313" key="3">
    <source>
        <dbReference type="EMBL" id="MBB4771865.1"/>
    </source>
</evidence>
<dbReference type="InterPro" id="IPR022765">
    <property type="entry name" value="Dna2/Cas4_DUF83"/>
</dbReference>
<dbReference type="Proteomes" id="UP001501427">
    <property type="component" value="Unassembled WGS sequence"/>
</dbReference>
<dbReference type="PANTHER" id="PTHR37168:SF1">
    <property type="entry name" value="CRISPR-ASSOCIATED EXONUCLEASE CAS4"/>
    <property type="match status" value="1"/>
</dbReference>
<evidence type="ECO:0000313" key="2">
    <source>
        <dbReference type="EMBL" id="GAA0544074.1"/>
    </source>
</evidence>
<dbReference type="EC" id="3.1.12.1" evidence="3"/>